<dbReference type="PANTHER" id="PTHR34220:SF7">
    <property type="entry name" value="SENSOR HISTIDINE KINASE YPDA"/>
    <property type="match status" value="1"/>
</dbReference>
<evidence type="ECO:0000256" key="1">
    <source>
        <dbReference type="SAM" id="Phobius"/>
    </source>
</evidence>
<sequence>MVARYTLYFFSFLLWNFVIIPSLIEKRKTTLMIVLAVALFGAIWLFCGITDTWLKGYLFYKHTPEYVNNIIFKTNLIYAIWVTMMLTLYSLIKHAANYLLNNTDRIQSEYKVLTRDSIIALVVWMLLIFGLLLIDANIDVIALFFVTIPVAIGVYGLSTCSLIPTTLANKKRFLTYWLKVVWVTTAVSIPVLFISAAALHRHEAVAIIAGFSACFQLLVVAPFSWITYKRRMAGTAEILNLKTALGTSAANLDFLRSQINPHFLFNALNTLYGTALQENADRTGEGIQRLGDMMRFMLQENMHEKILLTREIDYLNNYIALQKLRTQTSPDINIDVQIEDHILGLQIAPMLLIPFIENAFKHGISLREPSHIKITLQTKENTLYFDVHNSIHIRPDNDPEKGKSGIGLVNVKQRLKLLYNNKHELIVRENASEFFIHLTINLA</sequence>
<feature type="transmembrane region" description="Helical" evidence="1">
    <location>
        <begin position="6"/>
        <end position="24"/>
    </location>
</feature>
<feature type="transmembrane region" description="Helical" evidence="1">
    <location>
        <begin position="176"/>
        <end position="198"/>
    </location>
</feature>
<keyword evidence="3" id="KW-0418">Kinase</keyword>
<evidence type="ECO:0000259" key="2">
    <source>
        <dbReference type="Pfam" id="PF06580"/>
    </source>
</evidence>
<dbReference type="InterPro" id="IPR036890">
    <property type="entry name" value="HATPase_C_sf"/>
</dbReference>
<feature type="domain" description="Signal transduction histidine kinase internal region" evidence="2">
    <location>
        <begin position="250"/>
        <end position="327"/>
    </location>
</feature>
<dbReference type="Pfam" id="PF06580">
    <property type="entry name" value="His_kinase"/>
    <property type="match status" value="1"/>
</dbReference>
<feature type="transmembrane region" description="Helical" evidence="1">
    <location>
        <begin position="31"/>
        <end position="54"/>
    </location>
</feature>
<evidence type="ECO:0000313" key="4">
    <source>
        <dbReference type="Proteomes" id="UP000606600"/>
    </source>
</evidence>
<reference evidence="3 4" key="1">
    <citation type="submission" date="2020-09" db="EMBL/GenBank/DDBJ databases">
        <title>Novel species of Mucilaginibacter isolated from a glacier on the Tibetan Plateau.</title>
        <authorList>
            <person name="Liu Q."/>
            <person name="Xin Y.-H."/>
        </authorList>
    </citation>
    <scope>NUCLEOTIDE SEQUENCE [LARGE SCALE GENOMIC DNA]</scope>
    <source>
        <strain evidence="3 4">ZT4R22</strain>
    </source>
</reference>
<comment type="caution">
    <text evidence="3">The sequence shown here is derived from an EMBL/GenBank/DDBJ whole genome shotgun (WGS) entry which is preliminary data.</text>
</comment>
<organism evidence="3 4">
    <name type="scientific">Mucilaginibacter pankratovii</name>
    <dbReference type="NCBI Taxonomy" id="2772110"/>
    <lineage>
        <taxon>Bacteria</taxon>
        <taxon>Pseudomonadati</taxon>
        <taxon>Bacteroidota</taxon>
        <taxon>Sphingobacteriia</taxon>
        <taxon>Sphingobacteriales</taxon>
        <taxon>Sphingobacteriaceae</taxon>
        <taxon>Mucilaginibacter</taxon>
    </lineage>
</organism>
<dbReference type="GO" id="GO:0016301">
    <property type="term" value="F:kinase activity"/>
    <property type="evidence" value="ECO:0007669"/>
    <property type="project" value="UniProtKB-KW"/>
</dbReference>
<feature type="transmembrane region" description="Helical" evidence="1">
    <location>
        <begin position="74"/>
        <end position="92"/>
    </location>
</feature>
<dbReference type="InterPro" id="IPR010559">
    <property type="entry name" value="Sig_transdc_His_kin_internal"/>
</dbReference>
<dbReference type="EMBL" id="JACWMY010000006">
    <property type="protein sequence ID" value="MBD1364858.1"/>
    <property type="molecule type" value="Genomic_DNA"/>
</dbReference>
<proteinExistence type="predicted"/>
<protein>
    <submittedName>
        <fullName evidence="3">Histidine kinase</fullName>
    </submittedName>
</protein>
<dbReference type="Gene3D" id="3.30.565.10">
    <property type="entry name" value="Histidine kinase-like ATPase, C-terminal domain"/>
    <property type="match status" value="1"/>
</dbReference>
<accession>A0ABR7WRB1</accession>
<dbReference type="SUPFAM" id="SSF55874">
    <property type="entry name" value="ATPase domain of HSP90 chaperone/DNA topoisomerase II/histidine kinase"/>
    <property type="match status" value="1"/>
</dbReference>
<name>A0ABR7WRB1_9SPHI</name>
<feature type="transmembrane region" description="Helical" evidence="1">
    <location>
        <begin position="113"/>
        <end position="134"/>
    </location>
</feature>
<feature type="transmembrane region" description="Helical" evidence="1">
    <location>
        <begin position="140"/>
        <end position="164"/>
    </location>
</feature>
<dbReference type="Proteomes" id="UP000606600">
    <property type="component" value="Unassembled WGS sequence"/>
</dbReference>
<feature type="transmembrane region" description="Helical" evidence="1">
    <location>
        <begin position="204"/>
        <end position="226"/>
    </location>
</feature>
<keyword evidence="1" id="KW-1133">Transmembrane helix</keyword>
<dbReference type="PANTHER" id="PTHR34220">
    <property type="entry name" value="SENSOR HISTIDINE KINASE YPDA"/>
    <property type="match status" value="1"/>
</dbReference>
<evidence type="ECO:0000313" key="3">
    <source>
        <dbReference type="EMBL" id="MBD1364858.1"/>
    </source>
</evidence>
<keyword evidence="4" id="KW-1185">Reference proteome</keyword>
<dbReference type="InterPro" id="IPR050640">
    <property type="entry name" value="Bact_2-comp_sensor_kinase"/>
</dbReference>
<keyword evidence="1" id="KW-0472">Membrane</keyword>
<keyword evidence="1" id="KW-0812">Transmembrane</keyword>
<keyword evidence="3" id="KW-0808">Transferase</keyword>
<gene>
    <name evidence="3" type="ORF">IDJ77_13635</name>
</gene>